<dbReference type="GO" id="GO:0005737">
    <property type="term" value="C:cytoplasm"/>
    <property type="evidence" value="ECO:0007669"/>
    <property type="project" value="TreeGrafter"/>
</dbReference>
<dbReference type="Pfam" id="PF00069">
    <property type="entry name" value="Pkinase"/>
    <property type="match status" value="1"/>
</dbReference>
<dbReference type="eggNOG" id="KOG0658">
    <property type="taxonomic scope" value="Eukaryota"/>
</dbReference>
<dbReference type="InterPro" id="IPR017441">
    <property type="entry name" value="Protein_kinase_ATP_BS"/>
</dbReference>
<dbReference type="GO" id="GO:0004674">
    <property type="term" value="F:protein serine/threonine kinase activity"/>
    <property type="evidence" value="ECO:0007669"/>
    <property type="project" value="UniProtKB-KW"/>
</dbReference>
<evidence type="ECO:0000313" key="11">
    <source>
        <dbReference type="Proteomes" id="UP000000707"/>
    </source>
</evidence>
<dbReference type="PANTHER" id="PTHR24057">
    <property type="entry name" value="GLYCOGEN SYNTHASE KINASE-3 ALPHA"/>
    <property type="match status" value="1"/>
</dbReference>
<dbReference type="InterPro" id="IPR008271">
    <property type="entry name" value="Ser/Thr_kinase_AS"/>
</dbReference>
<keyword evidence="2 8" id="KW-0723">Serine/threonine-protein kinase</keyword>
<evidence type="ECO:0000256" key="7">
    <source>
        <dbReference type="PROSITE-ProRule" id="PRU10141"/>
    </source>
</evidence>
<dbReference type="GO" id="GO:0030154">
    <property type="term" value="P:cell differentiation"/>
    <property type="evidence" value="ECO:0007669"/>
    <property type="project" value="TreeGrafter"/>
</dbReference>
<dbReference type="GeneID" id="18248013"/>
<dbReference type="Proteomes" id="UP000000707">
    <property type="component" value="Unassembled WGS sequence"/>
</dbReference>
<name>G3B7U0_CANTC</name>
<keyword evidence="6 7" id="KW-0067">ATP-binding</keyword>
<evidence type="ECO:0000313" key="10">
    <source>
        <dbReference type="EMBL" id="EGV62320.1"/>
    </source>
</evidence>
<gene>
    <name evidence="10" type="ORF">CANTEDRAFT_115782</name>
</gene>
<evidence type="ECO:0000256" key="4">
    <source>
        <dbReference type="ARBA" id="ARBA00022741"/>
    </source>
</evidence>
<feature type="domain" description="Protein kinase" evidence="9">
    <location>
        <begin position="38"/>
        <end position="320"/>
    </location>
</feature>
<evidence type="ECO:0000256" key="6">
    <source>
        <dbReference type="ARBA" id="ARBA00022840"/>
    </source>
</evidence>
<proteinExistence type="inferred from homology"/>
<evidence type="ECO:0000256" key="5">
    <source>
        <dbReference type="ARBA" id="ARBA00022777"/>
    </source>
</evidence>
<dbReference type="InterPro" id="IPR039192">
    <property type="entry name" value="STKc_GSK3"/>
</dbReference>
<dbReference type="AlphaFoldDB" id="G3B7U0"/>
<dbReference type="InterPro" id="IPR011009">
    <property type="entry name" value="Kinase-like_dom_sf"/>
</dbReference>
<dbReference type="Gene3D" id="1.10.510.10">
    <property type="entry name" value="Transferase(Phosphotransferase) domain 1"/>
    <property type="match status" value="1"/>
</dbReference>
<dbReference type="HOGENOM" id="CLU_000288_181_20_1"/>
<sequence>MLTLTSESSAVRQASTKSEYVTEQVHNCFNDTVSTIHYSDPMMVGHGSFGKVFKTQVSPTNEVIAIKTVLQDPKFKNRELQIMKLIHHPNIVDLKYFFYKSSERHEVYLNLMLEYVPETLYQYIKYYTLKKMPMPLLEIKLYFYQILRAINFINIQGVCHRDIKPQNLLVNPATCELKLCDFGSAKVLKPHEPNVSYACSRYYRAPELIFGNSFYSTKIDVWSIGCVVGEMILGRPLFIGESSIDQLVEIIKVLGTPTRDQIRSMNPTYSEHKFPKIKSISLAKLFKRIPPDLVSLMARVLTYDPSQRLTCIEAMLDPYFDELKVQGARVSTLRNNNAMFPPLFNFSAIELSASPQNNTRLVPEWAHNQLLISLPLQEFRPLNHIEFQIPPI</sequence>
<protein>
    <submittedName>
        <fullName evidence="10">Pkinase-domain-containing protein</fullName>
    </submittedName>
</protein>
<dbReference type="InterPro" id="IPR000719">
    <property type="entry name" value="Prot_kinase_dom"/>
</dbReference>
<keyword evidence="4 7" id="KW-0547">Nucleotide-binding</keyword>
<dbReference type="CDD" id="cd14137">
    <property type="entry name" value="STKc_GSK3"/>
    <property type="match status" value="1"/>
</dbReference>
<dbReference type="GO" id="GO:0005634">
    <property type="term" value="C:nucleus"/>
    <property type="evidence" value="ECO:0007669"/>
    <property type="project" value="TreeGrafter"/>
</dbReference>
<dbReference type="SUPFAM" id="SSF56112">
    <property type="entry name" value="Protein kinase-like (PK-like)"/>
    <property type="match status" value="1"/>
</dbReference>
<dbReference type="FunFam" id="1.10.510.10:FF:000082">
    <property type="entry name" value="Shaggy-related protein kinase kappa"/>
    <property type="match status" value="1"/>
</dbReference>
<evidence type="ECO:0000256" key="3">
    <source>
        <dbReference type="ARBA" id="ARBA00022679"/>
    </source>
</evidence>
<accession>G3B7U0</accession>
<dbReference type="SMART" id="SM00220">
    <property type="entry name" value="S_TKc"/>
    <property type="match status" value="1"/>
</dbReference>
<evidence type="ECO:0000259" key="9">
    <source>
        <dbReference type="PROSITE" id="PS50011"/>
    </source>
</evidence>
<dbReference type="EMBL" id="GL996527">
    <property type="protein sequence ID" value="EGV62320.1"/>
    <property type="molecule type" value="Genomic_DNA"/>
</dbReference>
<dbReference type="PROSITE" id="PS50011">
    <property type="entry name" value="PROTEIN_KINASE_DOM"/>
    <property type="match status" value="1"/>
</dbReference>
<dbReference type="GO" id="GO:0004712">
    <property type="term" value="F:protein serine/threonine/tyrosine kinase activity"/>
    <property type="evidence" value="ECO:0007669"/>
    <property type="project" value="TreeGrafter"/>
</dbReference>
<dbReference type="STRING" id="590646.G3B7U0"/>
<comment type="similarity">
    <text evidence="1">Belongs to the protein kinase superfamily. CMGC Ser/Thr protein kinase family. GSK-3 subfamily.</text>
</comment>
<keyword evidence="3" id="KW-0808">Transferase</keyword>
<reference evidence="10 11" key="1">
    <citation type="journal article" date="2011" name="Proc. Natl. Acad. Sci. U.S.A.">
        <title>Comparative genomics of xylose-fermenting fungi for enhanced biofuel production.</title>
        <authorList>
            <person name="Wohlbach D.J."/>
            <person name="Kuo A."/>
            <person name="Sato T.K."/>
            <person name="Potts K.M."/>
            <person name="Salamov A.A."/>
            <person name="LaButti K.M."/>
            <person name="Sun H."/>
            <person name="Clum A."/>
            <person name="Pangilinan J.L."/>
            <person name="Lindquist E.A."/>
            <person name="Lucas S."/>
            <person name="Lapidus A."/>
            <person name="Jin M."/>
            <person name="Gunawan C."/>
            <person name="Balan V."/>
            <person name="Dale B.E."/>
            <person name="Jeffries T.W."/>
            <person name="Zinkel R."/>
            <person name="Barry K.W."/>
            <person name="Grigoriev I.V."/>
            <person name="Gasch A.P."/>
        </authorList>
    </citation>
    <scope>NUCLEOTIDE SEQUENCE [LARGE SCALE GENOMIC DNA]</scope>
    <source>
        <strain evidence="11">ATCC 10573 / BCRC 21748 / CBS 615 / JCM 9827 / NBRC 10315 / NRRL Y-1498 / VKM Y-70</strain>
    </source>
</reference>
<dbReference type="KEGG" id="cten:18248013"/>
<evidence type="ECO:0000256" key="1">
    <source>
        <dbReference type="ARBA" id="ARBA00005527"/>
    </source>
</evidence>
<dbReference type="Gene3D" id="3.30.200.20">
    <property type="entry name" value="Phosphorylase Kinase, domain 1"/>
    <property type="match status" value="1"/>
</dbReference>
<dbReference type="PANTHER" id="PTHR24057:SF0">
    <property type="entry name" value="PROTEIN KINASE SHAGGY-RELATED"/>
    <property type="match status" value="1"/>
</dbReference>
<dbReference type="PROSITE" id="PS00107">
    <property type="entry name" value="PROTEIN_KINASE_ATP"/>
    <property type="match status" value="1"/>
</dbReference>
<evidence type="ECO:0000256" key="2">
    <source>
        <dbReference type="ARBA" id="ARBA00022527"/>
    </source>
</evidence>
<dbReference type="InterPro" id="IPR050591">
    <property type="entry name" value="GSK-3"/>
</dbReference>
<evidence type="ECO:0000256" key="8">
    <source>
        <dbReference type="RuleBase" id="RU000304"/>
    </source>
</evidence>
<dbReference type="GO" id="GO:0005524">
    <property type="term" value="F:ATP binding"/>
    <property type="evidence" value="ECO:0007669"/>
    <property type="project" value="UniProtKB-UniRule"/>
</dbReference>
<dbReference type="PROSITE" id="PS00108">
    <property type="entry name" value="PROTEIN_KINASE_ST"/>
    <property type="match status" value="1"/>
</dbReference>
<dbReference type="GO" id="GO:0030447">
    <property type="term" value="P:filamentous growth"/>
    <property type="evidence" value="ECO:0007669"/>
    <property type="project" value="UniProtKB-ARBA"/>
</dbReference>
<dbReference type="OrthoDB" id="272141at2759"/>
<keyword evidence="5 10" id="KW-0418">Kinase</keyword>
<feature type="binding site" evidence="7">
    <location>
        <position position="67"/>
    </location>
    <ligand>
        <name>ATP</name>
        <dbReference type="ChEBI" id="CHEBI:30616"/>
    </ligand>
</feature>
<keyword evidence="11" id="KW-1185">Reference proteome</keyword>
<organism evidence="11">
    <name type="scientific">Candida tenuis (strain ATCC 10573 / BCRC 21748 / CBS 615 / JCM 9827 / NBRC 10315 / NRRL Y-1498 / VKM Y-70)</name>
    <name type="common">Yeast</name>
    <name type="synonym">Yamadazyma tenuis</name>
    <dbReference type="NCBI Taxonomy" id="590646"/>
    <lineage>
        <taxon>Eukaryota</taxon>
        <taxon>Fungi</taxon>
        <taxon>Dikarya</taxon>
        <taxon>Ascomycota</taxon>
        <taxon>Saccharomycotina</taxon>
        <taxon>Pichiomycetes</taxon>
        <taxon>Debaryomycetaceae</taxon>
        <taxon>Yamadazyma</taxon>
    </lineage>
</organism>
<dbReference type="GO" id="GO:0007165">
    <property type="term" value="P:signal transduction"/>
    <property type="evidence" value="ECO:0007669"/>
    <property type="project" value="TreeGrafter"/>
</dbReference>